<organism evidence="3 4">
    <name type="scientific">Pseudoalteromonas phenolica</name>
    <dbReference type="NCBI Taxonomy" id="161398"/>
    <lineage>
        <taxon>Bacteria</taxon>
        <taxon>Pseudomonadati</taxon>
        <taxon>Pseudomonadota</taxon>
        <taxon>Gammaproteobacteria</taxon>
        <taxon>Alteromonadales</taxon>
        <taxon>Pseudoalteromonadaceae</taxon>
        <taxon>Pseudoalteromonas</taxon>
    </lineage>
</organism>
<dbReference type="InterPro" id="IPR016032">
    <property type="entry name" value="Sig_transdc_resp-reg_C-effctor"/>
</dbReference>
<evidence type="ECO:0000313" key="4">
    <source>
        <dbReference type="Proteomes" id="UP000291338"/>
    </source>
</evidence>
<dbReference type="AlphaFoldDB" id="A0A4Q7IT58"/>
<dbReference type="GO" id="GO:0003677">
    <property type="term" value="F:DNA binding"/>
    <property type="evidence" value="ECO:0007669"/>
    <property type="project" value="UniProtKB-KW"/>
</dbReference>
<dbReference type="Gene3D" id="3.40.50.2300">
    <property type="match status" value="1"/>
</dbReference>
<dbReference type="Gene3D" id="1.10.10.10">
    <property type="entry name" value="Winged helix-like DNA-binding domain superfamily/Winged helix DNA-binding domain"/>
    <property type="match status" value="1"/>
</dbReference>
<evidence type="ECO:0000259" key="2">
    <source>
        <dbReference type="PROSITE" id="PS50043"/>
    </source>
</evidence>
<reference evidence="3 4" key="1">
    <citation type="submission" date="2018-01" db="EMBL/GenBank/DDBJ databases">
        <title>Co-occurrence of chitin degradation, pigmentation and bioactivity in marine Pseudoalteromonas.</title>
        <authorList>
            <person name="Paulsen S."/>
            <person name="Gram L."/>
            <person name="Machado H."/>
        </authorList>
    </citation>
    <scope>NUCLEOTIDE SEQUENCE [LARGE SCALE GENOMIC DNA]</scope>
    <source>
        <strain evidence="3 4">S3898</strain>
    </source>
</reference>
<dbReference type="RefSeq" id="WP_130254364.1">
    <property type="nucleotide sequence ID" value="NZ_PPSX01000015.1"/>
</dbReference>
<dbReference type="CDD" id="cd06170">
    <property type="entry name" value="LuxR_C_like"/>
    <property type="match status" value="1"/>
</dbReference>
<accession>A0A4Q7IT58</accession>
<proteinExistence type="predicted"/>
<gene>
    <name evidence="3" type="ORF">C1E23_04140</name>
</gene>
<dbReference type="Pfam" id="PF00196">
    <property type="entry name" value="GerE"/>
    <property type="match status" value="1"/>
</dbReference>
<dbReference type="EMBL" id="PPSX01000015">
    <property type="protein sequence ID" value="RZQ54407.1"/>
    <property type="molecule type" value="Genomic_DNA"/>
</dbReference>
<dbReference type="PROSITE" id="PS50043">
    <property type="entry name" value="HTH_LUXR_2"/>
    <property type="match status" value="1"/>
</dbReference>
<feature type="domain" description="HTH luxR-type" evidence="2">
    <location>
        <begin position="161"/>
        <end position="226"/>
    </location>
</feature>
<dbReference type="PANTHER" id="PTHR43214:SF38">
    <property type="entry name" value="NITRATE_NITRITE RESPONSE REGULATOR PROTEIN NARL"/>
    <property type="match status" value="1"/>
</dbReference>
<dbReference type="InterPro" id="IPR000792">
    <property type="entry name" value="Tscrpt_reg_LuxR_C"/>
</dbReference>
<dbReference type="PANTHER" id="PTHR43214">
    <property type="entry name" value="TWO-COMPONENT RESPONSE REGULATOR"/>
    <property type="match status" value="1"/>
</dbReference>
<comment type="caution">
    <text evidence="3">The sequence shown here is derived from an EMBL/GenBank/DDBJ whole genome shotgun (WGS) entry which is preliminary data.</text>
</comment>
<evidence type="ECO:0000313" key="3">
    <source>
        <dbReference type="EMBL" id="RZQ54407.1"/>
    </source>
</evidence>
<dbReference type="InterPro" id="IPR039420">
    <property type="entry name" value="WalR-like"/>
</dbReference>
<dbReference type="PRINTS" id="PR00038">
    <property type="entry name" value="HTHLUXR"/>
</dbReference>
<dbReference type="Proteomes" id="UP000291338">
    <property type="component" value="Unassembled WGS sequence"/>
</dbReference>
<dbReference type="SUPFAM" id="SSF46894">
    <property type="entry name" value="C-terminal effector domain of the bipartite response regulators"/>
    <property type="match status" value="1"/>
</dbReference>
<dbReference type="InterPro" id="IPR036388">
    <property type="entry name" value="WH-like_DNA-bd_sf"/>
</dbReference>
<dbReference type="PROSITE" id="PS00622">
    <property type="entry name" value="HTH_LUXR_1"/>
    <property type="match status" value="1"/>
</dbReference>
<dbReference type="SMART" id="SM00421">
    <property type="entry name" value="HTH_LUXR"/>
    <property type="match status" value="1"/>
</dbReference>
<evidence type="ECO:0000256" key="1">
    <source>
        <dbReference type="ARBA" id="ARBA00023125"/>
    </source>
</evidence>
<sequence>MNSKLASINAKVLTSNDTIQNNSHKVALDSFVSLMKVCSLNITLQSRHSEQQLNEYYDIYFIDLFHCDWSEAIPNNILQLAKHNKVVLFNVHNEQLCERQLLLSGFQGIFYLSDRSDIILKGLNEVKNNERWFKRSSMNQAFSYLLKKNKSSISTLDKLTDKVIFPTLTKRENTIIDLVTKGSKNHEIADQLNISTNTVKTHIYSIFRKTNSRNRIELITWSLQSTKHIDPTLN</sequence>
<protein>
    <submittedName>
        <fullName evidence="3">Helix-turn-helix transcriptional regulator</fullName>
    </submittedName>
</protein>
<name>A0A4Q7IT58_9GAMM</name>
<dbReference type="GO" id="GO:0006355">
    <property type="term" value="P:regulation of DNA-templated transcription"/>
    <property type="evidence" value="ECO:0007669"/>
    <property type="project" value="InterPro"/>
</dbReference>
<keyword evidence="1" id="KW-0238">DNA-binding</keyword>